<keyword evidence="3 5" id="KW-1133">Transmembrane helix</keyword>
<evidence type="ECO:0000256" key="2">
    <source>
        <dbReference type="ARBA" id="ARBA00022692"/>
    </source>
</evidence>
<accession>A0A915I390</accession>
<dbReference type="GO" id="GO:0016020">
    <property type="term" value="C:membrane"/>
    <property type="evidence" value="ECO:0007669"/>
    <property type="project" value="UniProtKB-SubCell"/>
</dbReference>
<dbReference type="SUPFAM" id="SSF81321">
    <property type="entry name" value="Family A G protein-coupled receptor-like"/>
    <property type="match status" value="1"/>
</dbReference>
<keyword evidence="2 5" id="KW-0812">Transmembrane</keyword>
<dbReference type="GO" id="GO:0004930">
    <property type="term" value="F:G protein-coupled receptor activity"/>
    <property type="evidence" value="ECO:0007669"/>
    <property type="project" value="InterPro"/>
</dbReference>
<evidence type="ECO:0000256" key="1">
    <source>
        <dbReference type="ARBA" id="ARBA00004370"/>
    </source>
</evidence>
<dbReference type="InterPro" id="IPR017452">
    <property type="entry name" value="GPCR_Rhodpsn_7TM"/>
</dbReference>
<name>A0A915I390_ROMCU</name>
<comment type="subcellular location">
    <subcellularLocation>
        <location evidence="1">Membrane</location>
    </subcellularLocation>
</comment>
<dbReference type="Proteomes" id="UP000887565">
    <property type="component" value="Unplaced"/>
</dbReference>
<dbReference type="Pfam" id="PF00001">
    <property type="entry name" value="7tm_1"/>
    <property type="match status" value="1"/>
</dbReference>
<proteinExistence type="predicted"/>
<dbReference type="AlphaFoldDB" id="A0A915I390"/>
<dbReference type="PROSITE" id="PS00237">
    <property type="entry name" value="G_PROTEIN_RECEP_F1_1"/>
    <property type="match status" value="1"/>
</dbReference>
<feature type="transmembrane region" description="Helical" evidence="5">
    <location>
        <begin position="82"/>
        <end position="101"/>
    </location>
</feature>
<dbReference type="PROSITE" id="PS50262">
    <property type="entry name" value="G_PROTEIN_RECEP_F1_2"/>
    <property type="match status" value="1"/>
</dbReference>
<feature type="transmembrane region" description="Helical" evidence="5">
    <location>
        <begin position="247"/>
        <end position="270"/>
    </location>
</feature>
<evidence type="ECO:0000256" key="3">
    <source>
        <dbReference type="ARBA" id="ARBA00022989"/>
    </source>
</evidence>
<feature type="transmembrane region" description="Helical" evidence="5">
    <location>
        <begin position="6"/>
        <end position="29"/>
    </location>
</feature>
<evidence type="ECO:0000313" key="7">
    <source>
        <dbReference type="Proteomes" id="UP000887565"/>
    </source>
</evidence>
<feature type="transmembrane region" description="Helical" evidence="5">
    <location>
        <begin position="212"/>
        <end position="235"/>
    </location>
</feature>
<feature type="domain" description="G-protein coupled receptors family 1 profile" evidence="6">
    <location>
        <begin position="22"/>
        <end position="266"/>
    </location>
</feature>
<feature type="transmembrane region" description="Helical" evidence="5">
    <location>
        <begin position="163"/>
        <end position="191"/>
    </location>
</feature>
<keyword evidence="7" id="KW-1185">Reference proteome</keyword>
<feature type="transmembrane region" description="Helical" evidence="5">
    <location>
        <begin position="41"/>
        <end position="62"/>
    </location>
</feature>
<dbReference type="WBParaSite" id="nRc.2.0.1.t08300-RA">
    <property type="protein sequence ID" value="nRc.2.0.1.t08300-RA"/>
    <property type="gene ID" value="nRc.2.0.1.g08300"/>
</dbReference>
<feature type="transmembrane region" description="Helical" evidence="5">
    <location>
        <begin position="122"/>
        <end position="143"/>
    </location>
</feature>
<sequence length="309" mass="34686">MEATGIILLCFLFVGGSIGLFLNGGLLFVNLANRNFHNPEYCLFIYCLAFSNVIYTIEELTIHPWLILTGAASDSFACKTGGFLFMAGGMSSVFCQTFLSLNRFLLLRYEAINDIAFSRNMSAIYVILIVITSLAINSAYIFLGDLGLYDGLCLVDIRRTPLWHPLVVSMIPVLACYGLEIYCAWRVSWFIHSCAHVTSRMVKRRIEEGRSIIKLIVLEISIPIILEMPATTMMIVCHLTDKLPPSVTALCCGLYIAHATADPISLVYVIKPYRKQFLKWYKRNFKKASVHGDVTTKNSSSAYQTRSKL</sequence>
<organism evidence="7 8">
    <name type="scientific">Romanomermis culicivorax</name>
    <name type="common">Nematode worm</name>
    <dbReference type="NCBI Taxonomy" id="13658"/>
    <lineage>
        <taxon>Eukaryota</taxon>
        <taxon>Metazoa</taxon>
        <taxon>Ecdysozoa</taxon>
        <taxon>Nematoda</taxon>
        <taxon>Enoplea</taxon>
        <taxon>Dorylaimia</taxon>
        <taxon>Mermithida</taxon>
        <taxon>Mermithoidea</taxon>
        <taxon>Mermithidae</taxon>
        <taxon>Romanomermis</taxon>
    </lineage>
</organism>
<evidence type="ECO:0000313" key="8">
    <source>
        <dbReference type="WBParaSite" id="nRc.2.0.1.t08300-RA"/>
    </source>
</evidence>
<dbReference type="InterPro" id="IPR000276">
    <property type="entry name" value="GPCR_Rhodpsn"/>
</dbReference>
<protein>
    <submittedName>
        <fullName evidence="8">G-protein coupled receptors family 1 profile domain-containing protein</fullName>
    </submittedName>
</protein>
<evidence type="ECO:0000256" key="5">
    <source>
        <dbReference type="SAM" id="Phobius"/>
    </source>
</evidence>
<keyword evidence="4 5" id="KW-0472">Membrane</keyword>
<evidence type="ECO:0000256" key="4">
    <source>
        <dbReference type="ARBA" id="ARBA00023136"/>
    </source>
</evidence>
<reference evidence="8" key="1">
    <citation type="submission" date="2022-11" db="UniProtKB">
        <authorList>
            <consortium name="WormBaseParasite"/>
        </authorList>
    </citation>
    <scope>IDENTIFICATION</scope>
</reference>
<dbReference type="CDD" id="cd00637">
    <property type="entry name" value="7tm_classA_rhodopsin-like"/>
    <property type="match status" value="1"/>
</dbReference>
<evidence type="ECO:0000259" key="6">
    <source>
        <dbReference type="PROSITE" id="PS50262"/>
    </source>
</evidence>
<dbReference type="Gene3D" id="1.20.1070.10">
    <property type="entry name" value="Rhodopsin 7-helix transmembrane proteins"/>
    <property type="match status" value="1"/>
</dbReference>